<reference evidence="2 3" key="1">
    <citation type="journal article" date="2024" name="Ann. Entomol. Soc. Am.">
        <title>Genomic analyses of the southern and eastern yellowjacket wasps (Hymenoptera: Vespidae) reveal evolutionary signatures of social life.</title>
        <authorList>
            <person name="Catto M.A."/>
            <person name="Caine P.B."/>
            <person name="Orr S.E."/>
            <person name="Hunt B.G."/>
            <person name="Goodisman M.A.D."/>
        </authorList>
    </citation>
    <scope>NUCLEOTIDE SEQUENCE [LARGE SCALE GENOMIC DNA]</scope>
    <source>
        <strain evidence="2">233</strain>
        <tissue evidence="2">Head and thorax</tissue>
    </source>
</reference>
<gene>
    <name evidence="2" type="ORF">V1478_000521</name>
</gene>
<sequence length="79" mass="9128">MAAFATTLQYRYLPLKYITSKSEGYESVINAFRVQRFSMRNTLCICTSLISLFAAAHAFYLKDMSQSADQIKTRRWQAC</sequence>
<evidence type="ECO:0000313" key="2">
    <source>
        <dbReference type="EMBL" id="KAL2740380.1"/>
    </source>
</evidence>
<feature type="transmembrane region" description="Helical" evidence="1">
    <location>
        <begin position="42"/>
        <end position="60"/>
    </location>
</feature>
<name>A0ABD2C6B4_VESSQ</name>
<evidence type="ECO:0000313" key="3">
    <source>
        <dbReference type="Proteomes" id="UP001607302"/>
    </source>
</evidence>
<keyword evidence="1" id="KW-0472">Membrane</keyword>
<keyword evidence="1" id="KW-0812">Transmembrane</keyword>
<dbReference type="EMBL" id="JAUDFV010000020">
    <property type="protein sequence ID" value="KAL2740380.1"/>
    <property type="molecule type" value="Genomic_DNA"/>
</dbReference>
<proteinExistence type="predicted"/>
<keyword evidence="1" id="KW-1133">Transmembrane helix</keyword>
<protein>
    <submittedName>
        <fullName evidence="2">Uncharacterized protein</fullName>
    </submittedName>
</protein>
<comment type="caution">
    <text evidence="2">The sequence shown here is derived from an EMBL/GenBank/DDBJ whole genome shotgun (WGS) entry which is preliminary data.</text>
</comment>
<dbReference type="AlphaFoldDB" id="A0ABD2C6B4"/>
<accession>A0ABD2C6B4</accession>
<keyword evidence="3" id="KW-1185">Reference proteome</keyword>
<evidence type="ECO:0000256" key="1">
    <source>
        <dbReference type="SAM" id="Phobius"/>
    </source>
</evidence>
<organism evidence="2 3">
    <name type="scientific">Vespula squamosa</name>
    <name type="common">Southern yellow jacket</name>
    <name type="synonym">Wasp</name>
    <dbReference type="NCBI Taxonomy" id="30214"/>
    <lineage>
        <taxon>Eukaryota</taxon>
        <taxon>Metazoa</taxon>
        <taxon>Ecdysozoa</taxon>
        <taxon>Arthropoda</taxon>
        <taxon>Hexapoda</taxon>
        <taxon>Insecta</taxon>
        <taxon>Pterygota</taxon>
        <taxon>Neoptera</taxon>
        <taxon>Endopterygota</taxon>
        <taxon>Hymenoptera</taxon>
        <taxon>Apocrita</taxon>
        <taxon>Aculeata</taxon>
        <taxon>Vespoidea</taxon>
        <taxon>Vespidae</taxon>
        <taxon>Vespinae</taxon>
        <taxon>Vespula</taxon>
    </lineage>
</organism>
<dbReference type="Proteomes" id="UP001607302">
    <property type="component" value="Unassembled WGS sequence"/>
</dbReference>